<dbReference type="RefSeq" id="WP_149109571.1">
    <property type="nucleotide sequence ID" value="NZ_CP042425.1"/>
</dbReference>
<dbReference type="AlphaFoldDB" id="A0A5C1A871"/>
<reference evidence="3" key="1">
    <citation type="submission" date="2019-08" db="EMBL/GenBank/DDBJ databases">
        <title>Limnoglobus roseus gen. nov., sp. nov., a novel freshwater planctomycete with a giant genome from the family Gemmataceae.</title>
        <authorList>
            <person name="Kulichevskaya I.S."/>
            <person name="Naumoff D.G."/>
            <person name="Miroshnikov K."/>
            <person name="Ivanova A."/>
            <person name="Philippov D.A."/>
            <person name="Hakobyan A."/>
            <person name="Rijpstra I.C."/>
            <person name="Sinninghe Damste J.S."/>
            <person name="Liesack W."/>
            <person name="Dedysh S.N."/>
        </authorList>
    </citation>
    <scope>NUCLEOTIDE SEQUENCE [LARGE SCALE GENOMIC DNA]</scope>
    <source>
        <strain evidence="3">PX52</strain>
    </source>
</reference>
<gene>
    <name evidence="2" type="ORF">PX52LOC_01588</name>
</gene>
<accession>A0A5C1A871</accession>
<dbReference type="InterPro" id="IPR007345">
    <property type="entry name" value="Polysacch_pyruvyl_Trfase"/>
</dbReference>
<evidence type="ECO:0000259" key="1">
    <source>
        <dbReference type="Pfam" id="PF04230"/>
    </source>
</evidence>
<dbReference type="Pfam" id="PF04230">
    <property type="entry name" value="PS_pyruv_trans"/>
    <property type="match status" value="1"/>
</dbReference>
<proteinExistence type="predicted"/>
<keyword evidence="3" id="KW-1185">Reference proteome</keyword>
<evidence type="ECO:0000313" key="3">
    <source>
        <dbReference type="Proteomes" id="UP000324974"/>
    </source>
</evidence>
<feature type="domain" description="Polysaccharide pyruvyl transferase" evidence="1">
    <location>
        <begin position="39"/>
        <end position="331"/>
    </location>
</feature>
<dbReference type="Proteomes" id="UP000324974">
    <property type="component" value="Chromosome"/>
</dbReference>
<organism evidence="2 3">
    <name type="scientific">Limnoglobus roseus</name>
    <dbReference type="NCBI Taxonomy" id="2598579"/>
    <lineage>
        <taxon>Bacteria</taxon>
        <taxon>Pseudomonadati</taxon>
        <taxon>Planctomycetota</taxon>
        <taxon>Planctomycetia</taxon>
        <taxon>Gemmatales</taxon>
        <taxon>Gemmataceae</taxon>
        <taxon>Limnoglobus</taxon>
    </lineage>
</organism>
<dbReference type="EMBL" id="CP042425">
    <property type="protein sequence ID" value="QEL14695.1"/>
    <property type="molecule type" value="Genomic_DNA"/>
</dbReference>
<protein>
    <recommendedName>
        <fullName evidence="1">Polysaccharide pyruvyl transferase domain-containing protein</fullName>
    </recommendedName>
</protein>
<sequence length="401" mass="43845">MNRRTFLATAAATLAASPGRAADPKGKKVLLRSSWQTVNIGDIAHTPGMLSLFEKHRPQDEVTLWPNALSPEVETLLTTRFPKLRLAKTKAEQDAALTACDFFLHGSGPGLVGAKEALRAKEAGKPYGFAGVTLSDAELKSHRDLLAGAKFVFTRDGDSLKALKATGIAGPKMEFGPDATFALDLRDDAAAGKLLKEHGLEPGQYLCAVPRLRWTPYWEIRDTVKPNPKRSAVNEAFAERDHAKLREGIIAWVTQFKRKVFLVPEMTYAVERLGPLLYDPLPAAVKPNVAVLDRYWLTAEAASIYAQAAAVASFENHSPIMALAAGVPAMLLRQPTDTRKGQMWRDVGLDRWLFEIDDASGKEIAERIVEIGRDLPAARTIAEKAHTFANERMAAMVAEVG</sequence>
<dbReference type="KEGG" id="lrs:PX52LOC_01588"/>
<name>A0A5C1A871_9BACT</name>
<evidence type="ECO:0000313" key="2">
    <source>
        <dbReference type="EMBL" id="QEL14695.1"/>
    </source>
</evidence>
<dbReference type="OrthoDB" id="5093983at2"/>